<name>A0A0E9WMN4_ANGAN</name>
<accession>A0A0E9WMN4</accession>
<reference evidence="1" key="1">
    <citation type="submission" date="2014-11" db="EMBL/GenBank/DDBJ databases">
        <authorList>
            <person name="Amaro Gonzalez C."/>
        </authorList>
    </citation>
    <scope>NUCLEOTIDE SEQUENCE</scope>
</reference>
<dbReference type="EMBL" id="GBXM01016950">
    <property type="protein sequence ID" value="JAH91627.1"/>
    <property type="molecule type" value="Transcribed_RNA"/>
</dbReference>
<evidence type="ECO:0000313" key="1">
    <source>
        <dbReference type="EMBL" id="JAH91627.1"/>
    </source>
</evidence>
<reference evidence="1" key="2">
    <citation type="journal article" date="2015" name="Fish Shellfish Immunol.">
        <title>Early steps in the European eel (Anguilla anguilla)-Vibrio vulnificus interaction in the gills: Role of the RtxA13 toxin.</title>
        <authorList>
            <person name="Callol A."/>
            <person name="Pajuelo D."/>
            <person name="Ebbesson L."/>
            <person name="Teles M."/>
            <person name="MacKenzie S."/>
            <person name="Amaro C."/>
        </authorList>
    </citation>
    <scope>NUCLEOTIDE SEQUENCE</scope>
</reference>
<protein>
    <submittedName>
        <fullName evidence="1">Uncharacterized protein</fullName>
    </submittedName>
</protein>
<proteinExistence type="predicted"/>
<dbReference type="AlphaFoldDB" id="A0A0E9WMN4"/>
<sequence>MGTFWKNQRLESVTVGYLIQTYRLPLLHRGFIFFTSCSVLRRINGALTAETASRGKI</sequence>
<organism evidence="1">
    <name type="scientific">Anguilla anguilla</name>
    <name type="common">European freshwater eel</name>
    <name type="synonym">Muraena anguilla</name>
    <dbReference type="NCBI Taxonomy" id="7936"/>
    <lineage>
        <taxon>Eukaryota</taxon>
        <taxon>Metazoa</taxon>
        <taxon>Chordata</taxon>
        <taxon>Craniata</taxon>
        <taxon>Vertebrata</taxon>
        <taxon>Euteleostomi</taxon>
        <taxon>Actinopterygii</taxon>
        <taxon>Neopterygii</taxon>
        <taxon>Teleostei</taxon>
        <taxon>Anguilliformes</taxon>
        <taxon>Anguillidae</taxon>
        <taxon>Anguilla</taxon>
    </lineage>
</organism>